<dbReference type="Pfam" id="PF00350">
    <property type="entry name" value="Dynamin_N"/>
    <property type="match status" value="1"/>
</dbReference>
<evidence type="ECO:0000256" key="4">
    <source>
        <dbReference type="SAM" id="Phobius"/>
    </source>
</evidence>
<dbReference type="SMART" id="SM00220">
    <property type="entry name" value="S_TKc"/>
    <property type="match status" value="1"/>
</dbReference>
<feature type="transmembrane region" description="Helical" evidence="4">
    <location>
        <begin position="564"/>
        <end position="584"/>
    </location>
</feature>
<protein>
    <recommendedName>
        <fullName evidence="5">Protein kinase domain-containing protein</fullName>
    </recommendedName>
</protein>
<dbReference type="InterPro" id="IPR045063">
    <property type="entry name" value="Dynamin_N"/>
</dbReference>
<dbReference type="Proteomes" id="UP001159405">
    <property type="component" value="Unassembled WGS sequence"/>
</dbReference>
<dbReference type="Gene3D" id="3.40.50.300">
    <property type="entry name" value="P-loop containing nucleotide triphosphate hydrolases"/>
    <property type="match status" value="1"/>
</dbReference>
<reference evidence="6 7" key="1">
    <citation type="submission" date="2022-05" db="EMBL/GenBank/DDBJ databases">
        <authorList>
            <consortium name="Genoscope - CEA"/>
            <person name="William W."/>
        </authorList>
    </citation>
    <scope>NUCLEOTIDE SEQUENCE [LARGE SCALE GENOMIC DNA]</scope>
</reference>
<proteinExistence type="predicted"/>
<keyword evidence="4" id="KW-1133">Transmembrane helix</keyword>
<dbReference type="SUPFAM" id="SSF52540">
    <property type="entry name" value="P-loop containing nucleoside triphosphate hydrolases"/>
    <property type="match status" value="1"/>
</dbReference>
<gene>
    <name evidence="6" type="ORF">PLOB_00013735</name>
</gene>
<feature type="domain" description="Protein kinase" evidence="5">
    <location>
        <begin position="709"/>
        <end position="985"/>
    </location>
</feature>
<evidence type="ECO:0000256" key="1">
    <source>
        <dbReference type="ARBA" id="ARBA00022741"/>
    </source>
</evidence>
<dbReference type="PROSITE" id="PS50011">
    <property type="entry name" value="PROTEIN_KINASE_DOM"/>
    <property type="match status" value="1"/>
</dbReference>
<keyword evidence="7" id="KW-1185">Reference proteome</keyword>
<dbReference type="InterPro" id="IPR000719">
    <property type="entry name" value="Prot_kinase_dom"/>
</dbReference>
<evidence type="ECO:0000259" key="5">
    <source>
        <dbReference type="PROSITE" id="PS50011"/>
    </source>
</evidence>
<dbReference type="InterPro" id="IPR008271">
    <property type="entry name" value="Ser/Thr_kinase_AS"/>
</dbReference>
<dbReference type="InterPro" id="IPR017441">
    <property type="entry name" value="Protein_kinase_ATP_BS"/>
</dbReference>
<evidence type="ECO:0000313" key="7">
    <source>
        <dbReference type="Proteomes" id="UP001159405"/>
    </source>
</evidence>
<keyword evidence="1 3" id="KW-0547">Nucleotide-binding</keyword>
<dbReference type="PANTHER" id="PTHR26392:SF92">
    <property type="entry name" value="PROTEIN KINASE DOMAIN-CONTAINING PROTEIN"/>
    <property type="match status" value="1"/>
</dbReference>
<dbReference type="PROSITE" id="PS00675">
    <property type="entry name" value="SIGMA54_INTERACT_1"/>
    <property type="match status" value="1"/>
</dbReference>
<keyword evidence="2 3" id="KW-0067">ATP-binding</keyword>
<dbReference type="PROSITE" id="PS00107">
    <property type="entry name" value="PROTEIN_KINASE_ATP"/>
    <property type="match status" value="1"/>
</dbReference>
<evidence type="ECO:0000256" key="2">
    <source>
        <dbReference type="ARBA" id="ARBA00022840"/>
    </source>
</evidence>
<feature type="binding site" evidence="3">
    <location>
        <position position="741"/>
    </location>
    <ligand>
        <name>ATP</name>
        <dbReference type="ChEBI" id="CHEBI:30616"/>
    </ligand>
</feature>
<evidence type="ECO:0000256" key="3">
    <source>
        <dbReference type="PROSITE-ProRule" id="PRU10141"/>
    </source>
</evidence>
<dbReference type="Gene3D" id="1.10.510.10">
    <property type="entry name" value="Transferase(Phosphotransferase) domain 1"/>
    <property type="match status" value="1"/>
</dbReference>
<dbReference type="EMBL" id="CALNXK010000018">
    <property type="protein sequence ID" value="CAH3105543.1"/>
    <property type="molecule type" value="Genomic_DNA"/>
</dbReference>
<dbReference type="InterPro" id="IPR027417">
    <property type="entry name" value="P-loop_NTPase"/>
</dbReference>
<name>A0ABN8NDR9_9CNID</name>
<dbReference type="PANTHER" id="PTHR26392">
    <property type="entry name" value="MITOGEN-ACTIVATED PROTEIN KINASE KINASE KINASE 7-RELATED"/>
    <property type="match status" value="1"/>
</dbReference>
<accession>A0ABN8NDR9</accession>
<keyword evidence="4" id="KW-0812">Transmembrane</keyword>
<sequence length="992" mass="113615">MAAGKQKNLDEIEDFEEMILLMRELGISSKGLKSLEQMKDHVRTTLGQSSKSSGWSAGQAFSILSDVRDDGVRKRRSLLSLLTEVEGLLNKLDSDQFRVHHIEHHKLQLTRKEYFVLVAGETGSGKSSLINLILGEELLPYSVLSTTSTICELKFGEERKMVAHFKDKDPETGLPTKVIPIMECEEGYLHQISPYVHVENDREMGSNFKKVELFWPHSLLEKGIVIIDSPGVGESDIMDQAVTQYLPQAFAFIYVINSANSGGIQKDRASILQKLLEEVRKVSVQCQGEVPVESAFFVCNKWDQVPEKEADKVKNHVIKKLQVCWPGVDPESQVMYMSTTKASKAQGYGFITEEFRTLMKGLRFVVVKSIRSRLEIHWTWLDRVIQRIINQAKVSVKNASRNRSQLYKKKSRIDQFLEAFEKKQMQAVAGLHEFQRTLEHGALQKLSAYLSSEEVTARFTSWTLDEVPGLEGNWDDTIKEIKNLLSKRLREFIQQWEEDNKVFANAYKSLVEHVQSLFNFFEGQLRNLEIAITADVDSENLDELLEDQDIPLAAKIFIGFTSPIWVPLGLVALVITAPVLGFAATKMKLQERKRVKHYEGDKCTFLRKVSKKYLEDSKEEKGLKLFVNEQMKEAKFFLEQIEARLPELIEEGKMLRNQYVAETRSQKDIADRYQPIIDEGSHLRGRLAEYGFKEVRAADISTDNLNWKEDTSSRLGCGAFGVVYKGNMKRNEDVYTVVALKMYNDVLDAKNNASLFMSEVQILRKLSHPHVVKFYGTSLLWEKNSVRIVLVLEYCKDNLRSYISKNHELIPGKSETKRKAIRTACQWVKEITDALAYIHDVQRIVHRDLKLENILLSEANIVKVTDVGASKEAVDITGTLAGSPAYMAPEVFKSQVYNSKVDIYSLGIMLWELWYGERAFAKIESVSLEDFFRMVDDGGRPEHVKGCREPTHAWGNLKKERWRKKHNDRPSANECYKRISTHLQVVQLYWPV</sequence>
<dbReference type="SUPFAM" id="SSF56112">
    <property type="entry name" value="Protein kinase-like (PK-like)"/>
    <property type="match status" value="1"/>
</dbReference>
<dbReference type="Pfam" id="PF00069">
    <property type="entry name" value="Pkinase"/>
    <property type="match status" value="1"/>
</dbReference>
<dbReference type="InterPro" id="IPR011009">
    <property type="entry name" value="Kinase-like_dom_sf"/>
</dbReference>
<dbReference type="PROSITE" id="PS00108">
    <property type="entry name" value="PROTEIN_KINASE_ST"/>
    <property type="match status" value="1"/>
</dbReference>
<keyword evidence="4" id="KW-0472">Membrane</keyword>
<organism evidence="6 7">
    <name type="scientific">Porites lobata</name>
    <dbReference type="NCBI Taxonomy" id="104759"/>
    <lineage>
        <taxon>Eukaryota</taxon>
        <taxon>Metazoa</taxon>
        <taxon>Cnidaria</taxon>
        <taxon>Anthozoa</taxon>
        <taxon>Hexacorallia</taxon>
        <taxon>Scleractinia</taxon>
        <taxon>Fungiina</taxon>
        <taxon>Poritidae</taxon>
        <taxon>Porites</taxon>
    </lineage>
</organism>
<dbReference type="InterPro" id="IPR025662">
    <property type="entry name" value="Sigma_54_int_dom_ATP-bd_1"/>
</dbReference>
<evidence type="ECO:0000313" key="6">
    <source>
        <dbReference type="EMBL" id="CAH3105543.1"/>
    </source>
</evidence>
<comment type="caution">
    <text evidence="6">The sequence shown here is derived from an EMBL/GenBank/DDBJ whole genome shotgun (WGS) entry which is preliminary data.</text>
</comment>